<keyword evidence="2" id="KW-1185">Reference proteome</keyword>
<dbReference type="AlphaFoldDB" id="A0A3M7S617"/>
<gene>
    <name evidence="1" type="ORF">BpHYR1_045607</name>
</gene>
<proteinExistence type="predicted"/>
<accession>A0A3M7S617</accession>
<sequence length="62" mass="7266">MFLNLSIIYDSASGITFNINLFLLNVDTDFLDPLQRILAIKNLMKGNFYEFKKILKSFNLKF</sequence>
<dbReference type="EMBL" id="REGN01001959">
    <property type="protein sequence ID" value="RNA31273.1"/>
    <property type="molecule type" value="Genomic_DNA"/>
</dbReference>
<dbReference type="Proteomes" id="UP000276133">
    <property type="component" value="Unassembled WGS sequence"/>
</dbReference>
<name>A0A3M7S617_BRAPC</name>
<protein>
    <submittedName>
        <fullName evidence="1">Uncharacterized protein</fullName>
    </submittedName>
</protein>
<comment type="caution">
    <text evidence="1">The sequence shown here is derived from an EMBL/GenBank/DDBJ whole genome shotgun (WGS) entry which is preliminary data.</text>
</comment>
<evidence type="ECO:0000313" key="1">
    <source>
        <dbReference type="EMBL" id="RNA31273.1"/>
    </source>
</evidence>
<evidence type="ECO:0000313" key="2">
    <source>
        <dbReference type="Proteomes" id="UP000276133"/>
    </source>
</evidence>
<organism evidence="1 2">
    <name type="scientific">Brachionus plicatilis</name>
    <name type="common">Marine rotifer</name>
    <name type="synonym">Brachionus muelleri</name>
    <dbReference type="NCBI Taxonomy" id="10195"/>
    <lineage>
        <taxon>Eukaryota</taxon>
        <taxon>Metazoa</taxon>
        <taxon>Spiralia</taxon>
        <taxon>Gnathifera</taxon>
        <taxon>Rotifera</taxon>
        <taxon>Eurotatoria</taxon>
        <taxon>Monogononta</taxon>
        <taxon>Pseudotrocha</taxon>
        <taxon>Ploima</taxon>
        <taxon>Brachionidae</taxon>
        <taxon>Brachionus</taxon>
    </lineage>
</organism>
<reference evidence="1 2" key="1">
    <citation type="journal article" date="2018" name="Sci. Rep.">
        <title>Genomic signatures of local adaptation to the degree of environmental predictability in rotifers.</title>
        <authorList>
            <person name="Franch-Gras L."/>
            <person name="Hahn C."/>
            <person name="Garcia-Roger E.M."/>
            <person name="Carmona M.J."/>
            <person name="Serra M."/>
            <person name="Gomez A."/>
        </authorList>
    </citation>
    <scope>NUCLEOTIDE SEQUENCE [LARGE SCALE GENOMIC DNA]</scope>
    <source>
        <strain evidence="1">HYR1</strain>
    </source>
</reference>